<reference evidence="3" key="1">
    <citation type="journal article" date="2019" name="Sci. Rep.">
        <title>Draft genome of Tanacetum cinerariifolium, the natural source of mosquito coil.</title>
        <authorList>
            <person name="Yamashiro T."/>
            <person name="Shiraishi A."/>
            <person name="Satake H."/>
            <person name="Nakayama K."/>
        </authorList>
    </citation>
    <scope>NUCLEOTIDE SEQUENCE</scope>
</reference>
<evidence type="ECO:0000256" key="1">
    <source>
        <dbReference type="SAM" id="MobiDB-lite"/>
    </source>
</evidence>
<dbReference type="EMBL" id="BKCJ011047780">
    <property type="protein sequence ID" value="GFC74537.1"/>
    <property type="molecule type" value="Genomic_DNA"/>
</dbReference>
<feature type="region of interest" description="Disordered" evidence="1">
    <location>
        <begin position="119"/>
        <end position="182"/>
    </location>
</feature>
<feature type="compositionally biased region" description="Basic and acidic residues" evidence="1">
    <location>
        <begin position="119"/>
        <end position="129"/>
    </location>
</feature>
<keyword evidence="2" id="KW-0812">Transmembrane</keyword>
<feature type="region of interest" description="Disordered" evidence="1">
    <location>
        <begin position="67"/>
        <end position="86"/>
    </location>
</feature>
<protein>
    <submittedName>
        <fullName evidence="3">Uncharacterized protein</fullName>
    </submittedName>
</protein>
<feature type="non-terminal residue" evidence="3">
    <location>
        <position position="182"/>
    </location>
</feature>
<proteinExistence type="predicted"/>
<keyword evidence="2" id="KW-0472">Membrane</keyword>
<evidence type="ECO:0000256" key="2">
    <source>
        <dbReference type="SAM" id="Phobius"/>
    </source>
</evidence>
<feature type="transmembrane region" description="Helical" evidence="2">
    <location>
        <begin position="6"/>
        <end position="26"/>
    </location>
</feature>
<keyword evidence="2" id="KW-1133">Transmembrane helix</keyword>
<accession>A0A699QRC7</accession>
<organism evidence="3">
    <name type="scientific">Tanacetum cinerariifolium</name>
    <name type="common">Dalmatian daisy</name>
    <name type="synonym">Chrysanthemum cinerariifolium</name>
    <dbReference type="NCBI Taxonomy" id="118510"/>
    <lineage>
        <taxon>Eukaryota</taxon>
        <taxon>Viridiplantae</taxon>
        <taxon>Streptophyta</taxon>
        <taxon>Embryophyta</taxon>
        <taxon>Tracheophyta</taxon>
        <taxon>Spermatophyta</taxon>
        <taxon>Magnoliopsida</taxon>
        <taxon>eudicotyledons</taxon>
        <taxon>Gunneridae</taxon>
        <taxon>Pentapetalae</taxon>
        <taxon>asterids</taxon>
        <taxon>campanulids</taxon>
        <taxon>Asterales</taxon>
        <taxon>Asteraceae</taxon>
        <taxon>Asteroideae</taxon>
        <taxon>Anthemideae</taxon>
        <taxon>Anthemidinae</taxon>
        <taxon>Tanacetum</taxon>
    </lineage>
</organism>
<name>A0A699QRC7_TANCI</name>
<gene>
    <name evidence="3" type="ORF">Tci_846507</name>
</gene>
<evidence type="ECO:0000313" key="3">
    <source>
        <dbReference type="EMBL" id="GFC74537.1"/>
    </source>
</evidence>
<dbReference type="AlphaFoldDB" id="A0A699QRC7"/>
<comment type="caution">
    <text evidence="3">The sequence shown here is derived from an EMBL/GenBank/DDBJ whole genome shotgun (WGS) entry which is preliminary data.</text>
</comment>
<sequence length="182" mass="19418">MGIDLPLIWAVIIIFGIMIALSAADLHAHRADFPRRGVRVPFQGHRRQASPLGQSVHRRFAGGDVLPGRGTGRVHRRDSSGQPRLCRGRTGLADTVLTVLRPGADRGLRIARLHLADHEDRRRSAEGDARPGPSSGDCDAGGDGHRQPVDAAGASGHRRPLVQRAEPVLVHAGPCTGPGDHV</sequence>